<dbReference type="AlphaFoldDB" id="A0A8C5U4E7"/>
<dbReference type="Ensembl" id="ENSMCST00000014327.1">
    <property type="protein sequence ID" value="ENSMCSP00000013966.1"/>
    <property type="gene ID" value="ENSMCSG00000009890.1"/>
</dbReference>
<dbReference type="OrthoDB" id="6513042at2759"/>
<dbReference type="PROSITE" id="PS00028">
    <property type="entry name" value="ZINC_FINGER_C2H2_1"/>
    <property type="match status" value="1"/>
</dbReference>
<evidence type="ECO:0000313" key="3">
    <source>
        <dbReference type="Proteomes" id="UP000694560"/>
    </source>
</evidence>
<organism evidence="2 3">
    <name type="scientific">Malurus cyaneus samueli</name>
    <dbReference type="NCBI Taxonomy" id="2593467"/>
    <lineage>
        <taxon>Eukaryota</taxon>
        <taxon>Metazoa</taxon>
        <taxon>Chordata</taxon>
        <taxon>Craniata</taxon>
        <taxon>Vertebrata</taxon>
        <taxon>Euteleostomi</taxon>
        <taxon>Archelosauria</taxon>
        <taxon>Archosauria</taxon>
        <taxon>Dinosauria</taxon>
        <taxon>Saurischia</taxon>
        <taxon>Theropoda</taxon>
        <taxon>Coelurosauria</taxon>
        <taxon>Aves</taxon>
        <taxon>Neognathae</taxon>
        <taxon>Neoaves</taxon>
        <taxon>Telluraves</taxon>
        <taxon>Australaves</taxon>
        <taxon>Passeriformes</taxon>
        <taxon>Meliphagoidea</taxon>
        <taxon>Maluridae</taxon>
        <taxon>Malurus</taxon>
    </lineage>
</organism>
<dbReference type="SUPFAM" id="SSF57667">
    <property type="entry name" value="beta-beta-alpha zinc fingers"/>
    <property type="match status" value="1"/>
</dbReference>
<accession>A0A8C5U4E7</accession>
<dbReference type="InterPro" id="IPR013087">
    <property type="entry name" value="Znf_C2H2_type"/>
</dbReference>
<keyword evidence="3" id="KW-1185">Reference proteome</keyword>
<proteinExistence type="predicted"/>
<sequence>MAVWEAEREHGLLRSELLPPVGAGSTNGEPETPASVCFYCRICLVTFSSQESFENHCSSVEHVHMLSADSSVQWVHRAPPLGLTKFTLCSRAEVCEMGNSCTKAHSEEELQEWIQRVKVSAKKKRQALKDGLLSYQDRLLAEYRTCSNEVLIHVEGVQVVCEQPLQVQLEDRKKKYQWKFKVHSQVSSVFWKVFFGWGFLLFLQGAEGQGFGHVEMRTCVGYSGSAQVVPALGLCTQSAATVQLLLLGERAFPGPAVHPWGARGHRVLLAPCRAGGGQHGVLHPGRLRAVGGV</sequence>
<dbReference type="Proteomes" id="UP000694560">
    <property type="component" value="Unplaced"/>
</dbReference>
<feature type="domain" description="C2H2-type" evidence="1">
    <location>
        <begin position="40"/>
        <end position="62"/>
    </location>
</feature>
<reference evidence="2" key="1">
    <citation type="submission" date="2025-08" db="UniProtKB">
        <authorList>
            <consortium name="Ensembl"/>
        </authorList>
    </citation>
    <scope>IDENTIFICATION</scope>
</reference>
<dbReference type="InterPro" id="IPR036236">
    <property type="entry name" value="Znf_C2H2_sf"/>
</dbReference>
<protein>
    <recommendedName>
        <fullName evidence="1">C2H2-type domain-containing protein</fullName>
    </recommendedName>
</protein>
<evidence type="ECO:0000259" key="1">
    <source>
        <dbReference type="PROSITE" id="PS00028"/>
    </source>
</evidence>
<reference evidence="2" key="2">
    <citation type="submission" date="2025-09" db="UniProtKB">
        <authorList>
            <consortium name="Ensembl"/>
        </authorList>
    </citation>
    <scope>IDENTIFICATION</scope>
</reference>
<name>A0A8C5U4E7_9PASS</name>
<evidence type="ECO:0000313" key="2">
    <source>
        <dbReference type="Ensembl" id="ENSMCSP00000013966.1"/>
    </source>
</evidence>
<dbReference type="Pfam" id="PF12874">
    <property type="entry name" value="zf-met"/>
    <property type="match status" value="1"/>
</dbReference>